<name>X0VU99_9ZZZZ</name>
<reference evidence="1" key="1">
    <citation type="journal article" date="2014" name="Front. Microbiol.">
        <title>High frequency of phylogenetically diverse reductive dehalogenase-homologous genes in deep subseafloor sedimentary metagenomes.</title>
        <authorList>
            <person name="Kawai M."/>
            <person name="Futagami T."/>
            <person name="Toyoda A."/>
            <person name="Takaki Y."/>
            <person name="Nishi S."/>
            <person name="Hori S."/>
            <person name="Arai W."/>
            <person name="Tsubouchi T."/>
            <person name="Morono Y."/>
            <person name="Uchiyama I."/>
            <person name="Ito T."/>
            <person name="Fujiyama A."/>
            <person name="Inagaki F."/>
            <person name="Takami H."/>
        </authorList>
    </citation>
    <scope>NUCLEOTIDE SEQUENCE</scope>
    <source>
        <strain evidence="1">Expedition CK06-06</strain>
    </source>
</reference>
<feature type="non-terminal residue" evidence="1">
    <location>
        <position position="1"/>
    </location>
</feature>
<gene>
    <name evidence="1" type="ORF">S01H1_59594</name>
</gene>
<protein>
    <submittedName>
        <fullName evidence="1">Uncharacterized protein</fullName>
    </submittedName>
</protein>
<comment type="caution">
    <text evidence="1">The sequence shown here is derived from an EMBL/GenBank/DDBJ whole genome shotgun (WGS) entry which is preliminary data.</text>
</comment>
<proteinExistence type="predicted"/>
<evidence type="ECO:0000313" key="1">
    <source>
        <dbReference type="EMBL" id="GAG14722.1"/>
    </source>
</evidence>
<sequence length="62" mass="7203">NTDLTAYLDAQPDDPIGEGYYLRGRSYHFFPEAMQKTIEDFSKDIERDPRSGNLILNECVYI</sequence>
<accession>X0VU99</accession>
<dbReference type="AlphaFoldDB" id="X0VU99"/>
<dbReference type="EMBL" id="BARS01038984">
    <property type="protein sequence ID" value="GAG14722.1"/>
    <property type="molecule type" value="Genomic_DNA"/>
</dbReference>
<organism evidence="1">
    <name type="scientific">marine sediment metagenome</name>
    <dbReference type="NCBI Taxonomy" id="412755"/>
    <lineage>
        <taxon>unclassified sequences</taxon>
        <taxon>metagenomes</taxon>
        <taxon>ecological metagenomes</taxon>
    </lineage>
</organism>